<dbReference type="EMBL" id="JADHEI010000022">
    <property type="protein sequence ID" value="MBF2734714.1"/>
    <property type="molecule type" value="Genomic_DNA"/>
</dbReference>
<sequence length="148" mass="16250">MGLSAARALDQPLFVVLVFEPLEDSLQVLDARVRFQPEQIFLKSTDESLGSVVALDKRTKSEDKSIPNQPISSWKARLTDCDPLSWRMVKPLATPSSMAPTLRGACLASKACSPTQFAERWSMATKTATNLSGRQSGRRHIGAPHLID</sequence>
<dbReference type="AlphaFoldDB" id="A0A930UDS0"/>
<feature type="region of interest" description="Disordered" evidence="1">
    <location>
        <begin position="128"/>
        <end position="148"/>
    </location>
</feature>
<reference evidence="2" key="1">
    <citation type="submission" date="2020-10" db="EMBL/GenBank/DDBJ databases">
        <title>An improved Amphimedon queenslandica hologenome assembly reveals how three proteobacterial symbionts can extend the metabolic phenotypic of their marine sponge host.</title>
        <authorList>
            <person name="Degnan B."/>
            <person name="Degnan S."/>
            <person name="Xiang X."/>
        </authorList>
    </citation>
    <scope>NUCLEOTIDE SEQUENCE</scope>
    <source>
        <strain evidence="2">AqS2</strain>
    </source>
</reference>
<protein>
    <submittedName>
        <fullName evidence="2">Uncharacterized protein</fullName>
    </submittedName>
</protein>
<dbReference type="Proteomes" id="UP000604381">
    <property type="component" value="Unassembled WGS sequence"/>
</dbReference>
<evidence type="ECO:0000256" key="1">
    <source>
        <dbReference type="SAM" id="MobiDB-lite"/>
    </source>
</evidence>
<proteinExistence type="predicted"/>
<comment type="caution">
    <text evidence="2">The sequence shown here is derived from an EMBL/GenBank/DDBJ whole genome shotgun (WGS) entry which is preliminary data.</text>
</comment>
<evidence type="ECO:0000313" key="3">
    <source>
        <dbReference type="Proteomes" id="UP000604381"/>
    </source>
</evidence>
<keyword evidence="3" id="KW-1185">Reference proteome</keyword>
<gene>
    <name evidence="2" type="ORF">ISN26_01225</name>
</gene>
<evidence type="ECO:0000313" key="2">
    <source>
        <dbReference type="EMBL" id="MBF2734714.1"/>
    </source>
</evidence>
<organism evidence="2 3">
    <name type="scientific">Candidatus Amphirhobacter heronislandensis</name>
    <dbReference type="NCBI Taxonomy" id="1732024"/>
    <lineage>
        <taxon>Bacteria</taxon>
        <taxon>Pseudomonadati</taxon>
        <taxon>Pseudomonadota</taxon>
        <taxon>Gammaproteobacteria</taxon>
        <taxon>Candidatus Tethybacterales</taxon>
        <taxon>Candidatus Tethybacteraceae</taxon>
        <taxon>Candidatus Amphirhobacter</taxon>
    </lineage>
</organism>
<name>A0A930UDS0_9GAMM</name>
<accession>A0A930UDS0</accession>